<gene>
    <name evidence="2" type="ORF">ABV298_23385</name>
</gene>
<dbReference type="InterPro" id="IPR026588">
    <property type="entry name" value="Choice_anch_A"/>
</dbReference>
<evidence type="ECO:0000313" key="2">
    <source>
        <dbReference type="EMBL" id="XCH23244.1"/>
    </source>
</evidence>
<dbReference type="EMBL" id="CP159289">
    <property type="protein sequence ID" value="XCH23244.1"/>
    <property type="molecule type" value="Genomic_DNA"/>
</dbReference>
<proteinExistence type="predicted"/>
<protein>
    <submittedName>
        <fullName evidence="2">Choice-of-anchor A family protein</fullName>
    </submittedName>
</protein>
<reference evidence="2" key="1">
    <citation type="submission" date="2024-06" db="EMBL/GenBank/DDBJ databases">
        <title>Sequencing and assembly of the genome of Dyadobacter sp. strain 676, a symbiont of Cyamopsis tetragonoloba.</title>
        <authorList>
            <person name="Guro P."/>
            <person name="Sazanova A."/>
            <person name="Kuznetsova I."/>
            <person name="Belimov A."/>
            <person name="Safronova V."/>
        </authorList>
    </citation>
    <scope>NUCLEOTIDE SEQUENCE</scope>
    <source>
        <strain evidence="2">676</strain>
    </source>
</reference>
<sequence length="535" mass="57047">MLALLSLDAVNTFAQSPTSAAKRFNIFVKGDATLQSSETEGPIAAGGNVTTNQYQISFNKEHGALFVGNASIGLAVRGAVKLNSGSLQINGDNYVKIGNCNPSDGSGSNLKVWYKDNNNAASTIRINGSTGDYSAMPNITINANVDTWSPAVGESANPVCESVFGTGADQIDIDGAFVTFIKRSNQLKEMADNLPIRDQNGNIMASAPVGPYLDPNIIGNNPKIVVDPNKINVLTVSAAVWNKIGNSNIEGIPQGPQLGQTSYNGNFGLIINIVDFPTFSGANGTDRIDFPGFGGMSDSQGAYVLYNFPDATRSVTLGGNGQISGTIFAPQADVVKENNGNINGQIIAKSFVHKSDEVHFWPFLPSIPEPIEKKIDVTASSKCLKNAPWLDYNVTPNYDVNSQTAKIEWINPDGKVIQEDSNMPLSGSILFPGAAVDVNGNGIAWPGYKQENGKWVEDADDRNGSLRAPGGHNPGNGYPLVGGKRYVSLVNHCMLHNTASFNSFAGNISIFYCTKCKLQCGTEMESNRGEKFLTL</sequence>
<name>A0AAU8FHP5_9BACT</name>
<accession>A0AAU8FHP5</accession>
<dbReference type="NCBIfam" id="TIGR04215">
    <property type="entry name" value="choice_anch_A"/>
    <property type="match status" value="1"/>
</dbReference>
<evidence type="ECO:0000259" key="1">
    <source>
        <dbReference type="Pfam" id="PF20597"/>
    </source>
</evidence>
<organism evidence="2">
    <name type="scientific">Dyadobacter sp. 676</name>
    <dbReference type="NCBI Taxonomy" id="3088362"/>
    <lineage>
        <taxon>Bacteria</taxon>
        <taxon>Pseudomonadati</taxon>
        <taxon>Bacteroidota</taxon>
        <taxon>Cytophagia</taxon>
        <taxon>Cytophagales</taxon>
        <taxon>Spirosomataceae</taxon>
        <taxon>Dyadobacter</taxon>
    </lineage>
</organism>
<dbReference type="Pfam" id="PF20597">
    <property type="entry name" value="pAdhesive_15"/>
    <property type="match status" value="1"/>
</dbReference>
<feature type="domain" description="Choice-of-anchor A" evidence="1">
    <location>
        <begin position="17"/>
        <end position="360"/>
    </location>
</feature>
<dbReference type="AlphaFoldDB" id="A0AAU8FHP5"/>
<dbReference type="RefSeq" id="WP_353718570.1">
    <property type="nucleotide sequence ID" value="NZ_CP159289.1"/>
</dbReference>